<evidence type="ECO:0000313" key="1">
    <source>
        <dbReference type="EMBL" id="ORX94125.1"/>
    </source>
</evidence>
<dbReference type="Gene3D" id="3.40.50.1820">
    <property type="entry name" value="alpha/beta hydrolase"/>
    <property type="match status" value="1"/>
</dbReference>
<organism evidence="1 2">
    <name type="scientific">Basidiobolus meristosporus CBS 931.73</name>
    <dbReference type="NCBI Taxonomy" id="1314790"/>
    <lineage>
        <taxon>Eukaryota</taxon>
        <taxon>Fungi</taxon>
        <taxon>Fungi incertae sedis</taxon>
        <taxon>Zoopagomycota</taxon>
        <taxon>Entomophthoromycotina</taxon>
        <taxon>Basidiobolomycetes</taxon>
        <taxon>Basidiobolales</taxon>
        <taxon>Basidiobolaceae</taxon>
        <taxon>Basidiobolus</taxon>
    </lineage>
</organism>
<dbReference type="Proteomes" id="UP000193498">
    <property type="component" value="Unassembled WGS sequence"/>
</dbReference>
<keyword evidence="2" id="KW-1185">Reference proteome</keyword>
<accession>A0A1Y1Y8C9</accession>
<comment type="caution">
    <text evidence="1">The sequence shown here is derived from an EMBL/GenBank/DDBJ whole genome shotgun (WGS) entry which is preliminary data.</text>
</comment>
<evidence type="ECO:0000313" key="2">
    <source>
        <dbReference type="Proteomes" id="UP000193498"/>
    </source>
</evidence>
<sequence length="145" mass="16726">MLFLEPKFLSLAIDGITYDENPITNIIGVIGIEGIYDIPKLVEDYPNYQDWFVEAACTEDKEKWKCYSPQYQAPSNLQPLGFLLIHSPDDELINEKQAISFKEKLEKFESLDVRLDTDISGKHDEMLSTEEVARKMISFCNSLQR</sequence>
<protein>
    <recommendedName>
        <fullName evidence="3">Peptidase S9 prolyl oligopeptidase catalytic domain-containing protein</fullName>
    </recommendedName>
</protein>
<dbReference type="InterPro" id="IPR029058">
    <property type="entry name" value="AB_hydrolase_fold"/>
</dbReference>
<proteinExistence type="predicted"/>
<evidence type="ECO:0008006" key="3">
    <source>
        <dbReference type="Google" id="ProtNLM"/>
    </source>
</evidence>
<dbReference type="SUPFAM" id="SSF53474">
    <property type="entry name" value="alpha/beta-Hydrolases"/>
    <property type="match status" value="1"/>
</dbReference>
<dbReference type="OrthoDB" id="6495301at2759"/>
<reference evidence="1 2" key="1">
    <citation type="submission" date="2016-07" db="EMBL/GenBank/DDBJ databases">
        <title>Pervasive Adenine N6-methylation of Active Genes in Fungi.</title>
        <authorList>
            <consortium name="DOE Joint Genome Institute"/>
            <person name="Mondo S.J."/>
            <person name="Dannebaum R.O."/>
            <person name="Kuo R.C."/>
            <person name="Labutti K."/>
            <person name="Haridas S."/>
            <person name="Kuo A."/>
            <person name="Salamov A."/>
            <person name="Ahrendt S.R."/>
            <person name="Lipzen A."/>
            <person name="Sullivan W."/>
            <person name="Andreopoulos W.B."/>
            <person name="Clum A."/>
            <person name="Lindquist E."/>
            <person name="Daum C."/>
            <person name="Ramamoorthy G.K."/>
            <person name="Gryganskyi A."/>
            <person name="Culley D."/>
            <person name="Magnuson J.K."/>
            <person name="James T.Y."/>
            <person name="O'Malley M.A."/>
            <person name="Stajich J.E."/>
            <person name="Spatafora J.W."/>
            <person name="Visel A."/>
            <person name="Grigoriev I.V."/>
        </authorList>
    </citation>
    <scope>NUCLEOTIDE SEQUENCE [LARGE SCALE GENOMIC DNA]</scope>
    <source>
        <strain evidence="1 2">CBS 931.73</strain>
    </source>
</reference>
<gene>
    <name evidence="1" type="ORF">K493DRAFT_315638</name>
</gene>
<dbReference type="InParanoid" id="A0A1Y1Y8C9"/>
<dbReference type="EMBL" id="MCFE01000213">
    <property type="protein sequence ID" value="ORX94125.1"/>
    <property type="molecule type" value="Genomic_DNA"/>
</dbReference>
<dbReference type="AlphaFoldDB" id="A0A1Y1Y8C9"/>
<name>A0A1Y1Y8C9_9FUNG</name>
<dbReference type="STRING" id="1314790.A0A1Y1Y8C9"/>